<dbReference type="PROSITE" id="PS50109">
    <property type="entry name" value="HIS_KIN"/>
    <property type="match status" value="1"/>
</dbReference>
<gene>
    <name evidence="16" type="ORF">CMV30_09440</name>
</gene>
<dbReference type="SUPFAM" id="SSF47384">
    <property type="entry name" value="Homodimeric domain of signal transducing histidine kinase"/>
    <property type="match status" value="1"/>
</dbReference>
<dbReference type="InterPro" id="IPR004358">
    <property type="entry name" value="Sig_transdc_His_kin-like_C"/>
</dbReference>
<name>A0A290QAC9_9BACT</name>
<dbReference type="Gene3D" id="3.40.50.2300">
    <property type="match status" value="2"/>
</dbReference>
<dbReference type="SMART" id="SM00387">
    <property type="entry name" value="HATPase_c"/>
    <property type="match status" value="1"/>
</dbReference>
<evidence type="ECO:0000256" key="1">
    <source>
        <dbReference type="ARBA" id="ARBA00000085"/>
    </source>
</evidence>
<sequence length="1364" mass="149309">MAAPPATGSTHAGARKLSRLSTGRFAIYAVFALGTAAFSHLLTPAALHAADTPASISTSATPPAPPARPELSYAAHTYGVEAGMPHNVAATLVQTSDGYLWAGTESGLARFDGTRFVNFRVRNTPGLPHNLIRSLLAEPDGTLWIGTHRGLSRWKDNRLELVAPLPTAITGITRDPSGRLWLATLGQSLKELRDDKLIDVDTAGQIPANVQLRTVFADSTGRVWISPRTGNPVYRDPDGSFHRFTAGGPDLQSVVRIVEGPEGTLWFASETAGLFRVRGNDVRRYSTPEGLGVEPVTNIHIDRSGRIWALARRAYVMETPDGDHFSALQLPSVDHCRAIMQDHEGSIWIGTAGYGISRIRPTSFRMYSTRDGLPGDGVRSVATDKLGNIWAAIPAVGVVHLSPTGAITTVGGGTGPLAEIWALLHTDDGRLWIGRRGSLLIRHPDGTEEEKTNLRGMRCMYQDRSGALWFGTEQDGIVRYKDGQYTPMNEVLGIVPTNVVWAMAEDRDGSKYFGLRAGGLIKQAPDGSLTHWNTEKGDPVDEVRSLHCDSDGRLWVGSKGHGLLLLTPDGRWYESEDLSAPFNDLVSVIQEDEHGRIWLGTPKGIVWAPKSELLAIARGERRGDSFAIASETDGVIPSTVGFGSQPASLKGPDGRIWFATYRGLVAADPSQVPVNRVAPPVLIERVLIDNQPAPAGASTITIPAGTRDLAIEYTALSYIRSARVIFRYQLEGHDPQWIDAANRRTAFYTNLKPGTYRFRVIAANDDGVWNHEGATLNLVQTPAYYETWWFYVLSGISLGAGIYAFFHWRTKTLRRDRDLLESRIVERTREFARAKEQAEAATQAKSLFLANMSHEIRTPMNGVIGMTGLLLDTKLDDEQRQFADTVRKSAEALLGIINDILDFSKIEAGKLELERSDFKLRDSVEDVVELLAEAATRKHIELACWIDDDVPLEAVGDPGRFRQILLNLTGNAIKFTEHGEVFVKMSREPSTDGRLVLRVEVRDTGIGMTPEAAGRLFQSFTQVDGSVTRRFGGTGLGLAISRQLVELMGGRIGVESTPGRGSTFWFTLTLAHGARTTPPIPETPPAFPGRRVLIVDDHETNRLILTRILRQWQITAEEARDGTSALERLRLAARENKPFDLAILDFHMPGMDGLELASAVRADASLSALPLMLLSSALMRDHRTLIENNNFVSVSQKPIRKASLLRGIQRAWSEIPAPTPAAPQPAPATQSTPPTTPRKSARILIAEDNVVNQTLARRMVEKLGHHADVVADGRKALDALAAGTYNLVLMDCHMPELDGYAATTELRRREEPGTRIPVIALTANVVAGEREHCLSVGMDDYLSKPVKFAELAATIDRWLTKSSA</sequence>
<dbReference type="SUPFAM" id="SSF63829">
    <property type="entry name" value="Calcium-dependent phosphotriesterase"/>
    <property type="match status" value="2"/>
</dbReference>
<evidence type="ECO:0000256" key="11">
    <source>
        <dbReference type="PROSITE-ProRule" id="PRU00169"/>
    </source>
</evidence>
<evidence type="ECO:0000256" key="5">
    <source>
        <dbReference type="ARBA" id="ARBA00022741"/>
    </source>
</evidence>
<comment type="subunit">
    <text evidence="9">At low DSF concentrations, interacts with RpfF.</text>
</comment>
<dbReference type="FunFam" id="1.10.287.130:FF:000002">
    <property type="entry name" value="Two-component osmosensing histidine kinase"/>
    <property type="match status" value="1"/>
</dbReference>
<dbReference type="SUPFAM" id="SSF55874">
    <property type="entry name" value="ATPase domain of HSP90 chaperone/DNA topoisomerase II/histidine kinase"/>
    <property type="match status" value="1"/>
</dbReference>
<evidence type="ECO:0000256" key="2">
    <source>
        <dbReference type="ARBA" id="ARBA00012438"/>
    </source>
</evidence>
<dbReference type="Pfam" id="PF07494">
    <property type="entry name" value="Reg_prop"/>
    <property type="match status" value="2"/>
</dbReference>
<keyword evidence="8" id="KW-0902">Two-component regulatory system</keyword>
<keyword evidence="17" id="KW-1185">Reference proteome</keyword>
<keyword evidence="4" id="KW-0808">Transferase</keyword>
<evidence type="ECO:0000256" key="10">
    <source>
        <dbReference type="ARBA" id="ARBA00068150"/>
    </source>
</evidence>
<proteinExistence type="predicted"/>
<evidence type="ECO:0000313" key="16">
    <source>
        <dbReference type="EMBL" id="ATC64160.1"/>
    </source>
</evidence>
<evidence type="ECO:0000256" key="12">
    <source>
        <dbReference type="SAM" id="MobiDB-lite"/>
    </source>
</evidence>
<dbReference type="InterPro" id="IPR013783">
    <property type="entry name" value="Ig-like_fold"/>
</dbReference>
<dbReference type="Pfam" id="PF07495">
    <property type="entry name" value="Y_Y_Y"/>
    <property type="match status" value="1"/>
</dbReference>
<evidence type="ECO:0000259" key="14">
    <source>
        <dbReference type="PROSITE" id="PS50109"/>
    </source>
</evidence>
<feature type="compositionally biased region" description="Pro residues" evidence="12">
    <location>
        <begin position="1217"/>
        <end position="1226"/>
    </location>
</feature>
<dbReference type="CDD" id="cd00082">
    <property type="entry name" value="HisKA"/>
    <property type="match status" value="1"/>
</dbReference>
<dbReference type="InterPro" id="IPR015943">
    <property type="entry name" value="WD40/YVTN_repeat-like_dom_sf"/>
</dbReference>
<dbReference type="Gene3D" id="1.10.287.130">
    <property type="match status" value="1"/>
</dbReference>
<dbReference type="CDD" id="cd16922">
    <property type="entry name" value="HATPase_EvgS-ArcB-TorS-like"/>
    <property type="match status" value="1"/>
</dbReference>
<dbReference type="Gene3D" id="3.30.565.10">
    <property type="entry name" value="Histidine kinase-like ATPase, C-terminal domain"/>
    <property type="match status" value="1"/>
</dbReference>
<dbReference type="EC" id="2.7.13.3" evidence="2"/>
<dbReference type="OrthoDB" id="799853at2"/>
<dbReference type="PANTHER" id="PTHR45339:SF1">
    <property type="entry name" value="HYBRID SIGNAL TRANSDUCTION HISTIDINE KINASE J"/>
    <property type="match status" value="1"/>
</dbReference>
<dbReference type="PANTHER" id="PTHR45339">
    <property type="entry name" value="HYBRID SIGNAL TRANSDUCTION HISTIDINE KINASE J"/>
    <property type="match status" value="1"/>
</dbReference>
<dbReference type="GO" id="GO:0000155">
    <property type="term" value="F:phosphorelay sensor kinase activity"/>
    <property type="evidence" value="ECO:0007669"/>
    <property type="project" value="InterPro"/>
</dbReference>
<keyword evidence="5" id="KW-0547">Nucleotide-binding</keyword>
<feature type="modified residue" description="4-aspartylphosphate" evidence="11">
    <location>
        <position position="1145"/>
    </location>
</feature>
<dbReference type="SUPFAM" id="SSF52172">
    <property type="entry name" value="CheY-like"/>
    <property type="match status" value="2"/>
</dbReference>
<dbReference type="Gene3D" id="2.60.40.10">
    <property type="entry name" value="Immunoglobulins"/>
    <property type="match status" value="1"/>
</dbReference>
<feature type="domain" description="Response regulatory" evidence="15">
    <location>
        <begin position="1091"/>
        <end position="1212"/>
    </location>
</feature>
<dbReference type="InterPro" id="IPR001789">
    <property type="entry name" value="Sig_transdc_resp-reg_receiver"/>
</dbReference>
<keyword evidence="6" id="KW-0418">Kinase</keyword>
<evidence type="ECO:0000313" key="17">
    <source>
        <dbReference type="Proteomes" id="UP000217265"/>
    </source>
</evidence>
<dbReference type="Pfam" id="PF00072">
    <property type="entry name" value="Response_reg"/>
    <property type="match status" value="2"/>
</dbReference>
<evidence type="ECO:0000256" key="4">
    <source>
        <dbReference type="ARBA" id="ARBA00022679"/>
    </source>
</evidence>
<dbReference type="InterPro" id="IPR011006">
    <property type="entry name" value="CheY-like_superfamily"/>
</dbReference>
<protein>
    <recommendedName>
        <fullName evidence="10">Sensory/regulatory protein RpfC</fullName>
        <ecNumber evidence="2">2.7.13.3</ecNumber>
    </recommendedName>
</protein>
<dbReference type="PRINTS" id="PR00344">
    <property type="entry name" value="BCTRLSENSOR"/>
</dbReference>
<feature type="transmembrane region" description="Helical" evidence="13">
    <location>
        <begin position="25"/>
        <end position="47"/>
    </location>
</feature>
<dbReference type="KEGG" id="vbh:CMV30_09440"/>
<evidence type="ECO:0000256" key="6">
    <source>
        <dbReference type="ARBA" id="ARBA00022777"/>
    </source>
</evidence>
<dbReference type="SMART" id="SM00448">
    <property type="entry name" value="REC"/>
    <property type="match status" value="2"/>
</dbReference>
<dbReference type="InterPro" id="IPR036890">
    <property type="entry name" value="HATPase_C_sf"/>
</dbReference>
<keyword evidence="3 11" id="KW-0597">Phosphoprotein</keyword>
<dbReference type="PROSITE" id="PS50110">
    <property type="entry name" value="RESPONSE_REGULATORY"/>
    <property type="match status" value="2"/>
</dbReference>
<evidence type="ECO:0000259" key="15">
    <source>
        <dbReference type="PROSITE" id="PS50110"/>
    </source>
</evidence>
<dbReference type="InterPro" id="IPR003661">
    <property type="entry name" value="HisK_dim/P_dom"/>
</dbReference>
<dbReference type="Gene3D" id="2.130.10.10">
    <property type="entry name" value="YVTN repeat-like/Quinoprotein amine dehydrogenase"/>
    <property type="match status" value="3"/>
</dbReference>
<feature type="domain" description="Histidine kinase" evidence="14">
    <location>
        <begin position="851"/>
        <end position="1072"/>
    </location>
</feature>
<dbReference type="InterPro" id="IPR036097">
    <property type="entry name" value="HisK_dim/P_sf"/>
</dbReference>
<dbReference type="GO" id="GO:0005524">
    <property type="term" value="F:ATP binding"/>
    <property type="evidence" value="ECO:0007669"/>
    <property type="project" value="UniProtKB-KW"/>
</dbReference>
<dbReference type="SMART" id="SM00388">
    <property type="entry name" value="HisKA"/>
    <property type="match status" value="1"/>
</dbReference>
<evidence type="ECO:0000256" key="8">
    <source>
        <dbReference type="ARBA" id="ARBA00023012"/>
    </source>
</evidence>
<reference evidence="16 17" key="1">
    <citation type="submission" date="2017-09" db="EMBL/GenBank/DDBJ databases">
        <title>Complete genome sequence of Verrucomicrobial strain HZ-65, isolated from freshwater.</title>
        <authorList>
            <person name="Choi A."/>
        </authorList>
    </citation>
    <scope>NUCLEOTIDE SEQUENCE [LARGE SCALE GENOMIC DNA]</scope>
    <source>
        <strain evidence="16 17">HZ-65</strain>
    </source>
</reference>
<organism evidence="16 17">
    <name type="scientific">Nibricoccus aquaticus</name>
    <dbReference type="NCBI Taxonomy" id="2576891"/>
    <lineage>
        <taxon>Bacteria</taxon>
        <taxon>Pseudomonadati</taxon>
        <taxon>Verrucomicrobiota</taxon>
        <taxon>Opitutia</taxon>
        <taxon>Opitutales</taxon>
        <taxon>Opitutaceae</taxon>
        <taxon>Nibricoccus</taxon>
    </lineage>
</organism>
<dbReference type="FunFam" id="3.30.565.10:FF:000010">
    <property type="entry name" value="Sensor histidine kinase RcsC"/>
    <property type="match status" value="1"/>
</dbReference>
<feature type="region of interest" description="Disordered" evidence="12">
    <location>
        <begin position="1216"/>
        <end position="1238"/>
    </location>
</feature>
<keyword evidence="13" id="KW-1133">Transmembrane helix</keyword>
<evidence type="ECO:0000256" key="3">
    <source>
        <dbReference type="ARBA" id="ARBA00022553"/>
    </source>
</evidence>
<dbReference type="InterPro" id="IPR003594">
    <property type="entry name" value="HATPase_dom"/>
</dbReference>
<dbReference type="RefSeq" id="WP_096055792.1">
    <property type="nucleotide sequence ID" value="NZ_CP023344.1"/>
</dbReference>
<accession>A0A290QAC9</accession>
<keyword evidence="13" id="KW-0812">Transmembrane</keyword>
<keyword evidence="13" id="KW-0472">Membrane</keyword>
<dbReference type="InterPro" id="IPR011123">
    <property type="entry name" value="Y_Y_Y"/>
</dbReference>
<evidence type="ECO:0000256" key="13">
    <source>
        <dbReference type="SAM" id="Phobius"/>
    </source>
</evidence>
<feature type="modified residue" description="4-aspartylphosphate" evidence="11">
    <location>
        <position position="1291"/>
    </location>
</feature>
<evidence type="ECO:0000256" key="7">
    <source>
        <dbReference type="ARBA" id="ARBA00022840"/>
    </source>
</evidence>
<dbReference type="Pfam" id="PF02518">
    <property type="entry name" value="HATPase_c"/>
    <property type="match status" value="1"/>
</dbReference>
<comment type="catalytic activity">
    <reaction evidence="1">
        <text>ATP + protein L-histidine = ADP + protein N-phospho-L-histidine.</text>
        <dbReference type="EC" id="2.7.13.3"/>
    </reaction>
</comment>
<evidence type="ECO:0000256" key="9">
    <source>
        <dbReference type="ARBA" id="ARBA00064003"/>
    </source>
</evidence>
<dbReference type="InterPro" id="IPR005467">
    <property type="entry name" value="His_kinase_dom"/>
</dbReference>
<dbReference type="EMBL" id="CP023344">
    <property type="protein sequence ID" value="ATC64160.1"/>
    <property type="molecule type" value="Genomic_DNA"/>
</dbReference>
<dbReference type="InterPro" id="IPR011110">
    <property type="entry name" value="Reg_prop"/>
</dbReference>
<dbReference type="Pfam" id="PF00512">
    <property type="entry name" value="HisKA"/>
    <property type="match status" value="1"/>
</dbReference>
<feature type="domain" description="Response regulatory" evidence="15">
    <location>
        <begin position="1242"/>
        <end position="1359"/>
    </location>
</feature>
<keyword evidence="7" id="KW-0067">ATP-binding</keyword>
<dbReference type="CDD" id="cd17546">
    <property type="entry name" value="REC_hyHK_CKI1_RcsC-like"/>
    <property type="match status" value="1"/>
</dbReference>
<dbReference type="Proteomes" id="UP000217265">
    <property type="component" value="Chromosome"/>
</dbReference>